<evidence type="ECO:0000256" key="6">
    <source>
        <dbReference type="SAM" id="Phobius"/>
    </source>
</evidence>
<dbReference type="InterPro" id="IPR037272">
    <property type="entry name" value="SNS_sf"/>
</dbReference>
<keyword evidence="8" id="KW-1185">Reference proteome</keyword>
<dbReference type="Pfam" id="PF00209">
    <property type="entry name" value="SNF"/>
    <property type="match status" value="2"/>
</dbReference>
<dbReference type="InterPro" id="IPR047218">
    <property type="entry name" value="YocR/YhdH-like"/>
</dbReference>
<feature type="transmembrane region" description="Helical" evidence="6">
    <location>
        <begin position="162"/>
        <end position="180"/>
    </location>
</feature>
<dbReference type="InterPro" id="IPR000175">
    <property type="entry name" value="Na/ntran_symport"/>
</dbReference>
<dbReference type="PRINTS" id="PR00176">
    <property type="entry name" value="NANEUSMPORT"/>
</dbReference>
<evidence type="ECO:0000256" key="5">
    <source>
        <dbReference type="ARBA" id="ARBA00023136"/>
    </source>
</evidence>
<evidence type="ECO:0000256" key="3">
    <source>
        <dbReference type="ARBA" id="ARBA00022692"/>
    </source>
</evidence>
<feature type="transmembrane region" description="Helical" evidence="6">
    <location>
        <begin position="402"/>
        <end position="419"/>
    </location>
</feature>
<dbReference type="PROSITE" id="PS50267">
    <property type="entry name" value="NA_NEUROTRAN_SYMP_3"/>
    <property type="match status" value="1"/>
</dbReference>
<dbReference type="PANTHER" id="PTHR42948">
    <property type="entry name" value="TRANSPORTER"/>
    <property type="match status" value="1"/>
</dbReference>
<keyword evidence="3 6" id="KW-0812">Transmembrane</keyword>
<feature type="transmembrane region" description="Helical" evidence="6">
    <location>
        <begin position="110"/>
        <end position="133"/>
    </location>
</feature>
<keyword evidence="5 6" id="KW-0472">Membrane</keyword>
<feature type="transmembrane region" description="Helical" evidence="6">
    <location>
        <begin position="239"/>
        <end position="258"/>
    </location>
</feature>
<feature type="transmembrane region" description="Helical" evidence="6">
    <location>
        <begin position="29"/>
        <end position="46"/>
    </location>
</feature>
<gene>
    <name evidence="7" type="ORF">GCM10007160_15150</name>
</gene>
<protein>
    <submittedName>
        <fullName evidence="7">Sodium-dependent transporter</fullName>
    </submittedName>
</protein>
<dbReference type="PANTHER" id="PTHR42948:SF1">
    <property type="entry name" value="TRANSPORTER"/>
    <property type="match status" value="1"/>
</dbReference>
<organism evidence="7 8">
    <name type="scientific">Litchfieldella qijiaojingensis</name>
    <dbReference type="NCBI Taxonomy" id="980347"/>
    <lineage>
        <taxon>Bacteria</taxon>
        <taxon>Pseudomonadati</taxon>
        <taxon>Pseudomonadota</taxon>
        <taxon>Gammaproteobacteria</taxon>
        <taxon>Oceanospirillales</taxon>
        <taxon>Halomonadaceae</taxon>
        <taxon>Litchfieldella</taxon>
    </lineage>
</organism>
<dbReference type="CDD" id="cd10336">
    <property type="entry name" value="SLC6sbd_Tyt1-Like"/>
    <property type="match status" value="1"/>
</dbReference>
<feature type="transmembrane region" description="Helical" evidence="6">
    <location>
        <begin position="439"/>
        <end position="460"/>
    </location>
</feature>
<proteinExistence type="predicted"/>
<evidence type="ECO:0000313" key="7">
    <source>
        <dbReference type="EMBL" id="GGX88645.1"/>
    </source>
</evidence>
<name>A0ABQ2YPH0_9GAMM</name>
<comment type="caution">
    <text evidence="7">The sequence shown here is derived from an EMBL/GenBank/DDBJ whole genome shotgun (WGS) entry which is preliminary data.</text>
</comment>
<dbReference type="Proteomes" id="UP000653056">
    <property type="component" value="Unassembled WGS sequence"/>
</dbReference>
<dbReference type="RefSeq" id="WP_189467792.1">
    <property type="nucleotide sequence ID" value="NZ_BMXS01000005.1"/>
</dbReference>
<evidence type="ECO:0000256" key="2">
    <source>
        <dbReference type="ARBA" id="ARBA00022448"/>
    </source>
</evidence>
<dbReference type="NCBIfam" id="NF037979">
    <property type="entry name" value="Na_transp"/>
    <property type="match status" value="1"/>
</dbReference>
<accession>A0ABQ2YPH0</accession>
<comment type="subcellular location">
    <subcellularLocation>
        <location evidence="1">Membrane</location>
        <topology evidence="1">Multi-pass membrane protein</topology>
    </subcellularLocation>
</comment>
<evidence type="ECO:0000313" key="8">
    <source>
        <dbReference type="Proteomes" id="UP000653056"/>
    </source>
</evidence>
<reference evidence="8" key="1">
    <citation type="journal article" date="2019" name="Int. J. Syst. Evol. Microbiol.">
        <title>The Global Catalogue of Microorganisms (GCM) 10K type strain sequencing project: providing services to taxonomists for standard genome sequencing and annotation.</title>
        <authorList>
            <consortium name="The Broad Institute Genomics Platform"/>
            <consortium name="The Broad Institute Genome Sequencing Center for Infectious Disease"/>
            <person name="Wu L."/>
            <person name="Ma J."/>
        </authorList>
    </citation>
    <scope>NUCLEOTIDE SEQUENCE [LARGE SCALE GENOMIC DNA]</scope>
    <source>
        <strain evidence="8">KCTC 22228</strain>
    </source>
</reference>
<feature type="transmembrane region" description="Helical" evidence="6">
    <location>
        <begin position="270"/>
        <end position="292"/>
    </location>
</feature>
<dbReference type="SUPFAM" id="SSF161070">
    <property type="entry name" value="SNF-like"/>
    <property type="match status" value="1"/>
</dbReference>
<sequence>MTISQAKTAAGAAAPAREAPARAQFSTRFGFLMAAAGAAVGLGNVWSFPSMAANNGGGAFLVVYLAMAVILAYPALMAELTLGRYAQSGIINAMAQVGGRGLLRCFGQAVGGLALLAACLGQAFYAIVTGWLIGHALLPISELLGLNGASTWLAEGSFWRDWTLTLLAMSVTAAVVLAGVNQGIERWSRRLMPLLLVMMLALIAVIMTFPGAGEGVKAYLIPDISRIDGQLMLDAMGQAFFSLSIGVGAMVVYGSYLSRQAHLPRVGAQVMFIDMGVAFVAGLLIVPAMFVASGLGVEVFNEAGELQSSATLLFSVMPAMFDAMGQLGQGLELIFFVLLAIAALTSMFPVLEVPVSTIEETGVIRRRPATLLMGAVTLAVATLILAYFEVLFGLAITLTINYSIPLVGALVCIYVGWLLSRHAKLQELRRGAPEIEKTLFWKIWPWYIRVVSPLLILVVMERSLA</sequence>
<evidence type="ECO:0000256" key="1">
    <source>
        <dbReference type="ARBA" id="ARBA00004141"/>
    </source>
</evidence>
<feature type="transmembrane region" description="Helical" evidence="6">
    <location>
        <begin position="371"/>
        <end position="396"/>
    </location>
</feature>
<feature type="transmembrane region" description="Helical" evidence="6">
    <location>
        <begin position="192"/>
        <end position="212"/>
    </location>
</feature>
<feature type="transmembrane region" description="Helical" evidence="6">
    <location>
        <begin position="333"/>
        <end position="351"/>
    </location>
</feature>
<evidence type="ECO:0000256" key="4">
    <source>
        <dbReference type="ARBA" id="ARBA00022989"/>
    </source>
</evidence>
<keyword evidence="2" id="KW-0813">Transport</keyword>
<dbReference type="EMBL" id="BMXS01000005">
    <property type="protein sequence ID" value="GGX88645.1"/>
    <property type="molecule type" value="Genomic_DNA"/>
</dbReference>
<feature type="transmembrane region" description="Helical" evidence="6">
    <location>
        <begin position="58"/>
        <end position="76"/>
    </location>
</feature>
<keyword evidence="4 6" id="KW-1133">Transmembrane helix</keyword>